<name>G2QK26_THET4</name>
<organism evidence="2 3">
    <name type="scientific">Thermothelomyces thermophilus (strain ATCC 42464 / BCRC 31852 / DSM 1799)</name>
    <name type="common">Sporotrichum thermophile</name>
    <dbReference type="NCBI Taxonomy" id="573729"/>
    <lineage>
        <taxon>Eukaryota</taxon>
        <taxon>Fungi</taxon>
        <taxon>Dikarya</taxon>
        <taxon>Ascomycota</taxon>
        <taxon>Pezizomycotina</taxon>
        <taxon>Sordariomycetes</taxon>
        <taxon>Sordariomycetidae</taxon>
        <taxon>Sordariales</taxon>
        <taxon>Chaetomiaceae</taxon>
        <taxon>Thermothelomyces</taxon>
    </lineage>
</organism>
<accession>G2QK26</accession>
<keyword evidence="3" id="KW-1185">Reference proteome</keyword>
<dbReference type="AlphaFoldDB" id="G2QK26"/>
<evidence type="ECO:0000256" key="1">
    <source>
        <dbReference type="SAM" id="MobiDB-lite"/>
    </source>
</evidence>
<dbReference type="EMBL" id="CP003006">
    <property type="protein sequence ID" value="AEO59932.1"/>
    <property type="molecule type" value="Genomic_DNA"/>
</dbReference>
<dbReference type="KEGG" id="mtm:MYCTH_2308630"/>
<feature type="compositionally biased region" description="Polar residues" evidence="1">
    <location>
        <begin position="401"/>
        <end position="415"/>
    </location>
</feature>
<feature type="compositionally biased region" description="Low complexity" evidence="1">
    <location>
        <begin position="85"/>
        <end position="95"/>
    </location>
</feature>
<dbReference type="Proteomes" id="UP000007322">
    <property type="component" value="Chromosome 5"/>
</dbReference>
<dbReference type="HOGENOM" id="CLU_022034_0_0_1"/>
<reference evidence="2 3" key="1">
    <citation type="journal article" date="2011" name="Nat. Biotechnol.">
        <title>Comparative genomic analysis of the thermophilic biomass-degrading fungi Myceliophthora thermophila and Thielavia terrestris.</title>
        <authorList>
            <person name="Berka R.M."/>
            <person name="Grigoriev I.V."/>
            <person name="Otillar R."/>
            <person name="Salamov A."/>
            <person name="Grimwood J."/>
            <person name="Reid I."/>
            <person name="Ishmael N."/>
            <person name="John T."/>
            <person name="Darmond C."/>
            <person name="Moisan M.-C."/>
            <person name="Henrissat B."/>
            <person name="Coutinho P.M."/>
            <person name="Lombard V."/>
            <person name="Natvig D.O."/>
            <person name="Lindquist E."/>
            <person name="Schmutz J."/>
            <person name="Lucas S."/>
            <person name="Harris P."/>
            <person name="Powlowski J."/>
            <person name="Bellemare A."/>
            <person name="Taylor D."/>
            <person name="Butler G."/>
            <person name="de Vries R.P."/>
            <person name="Allijn I.E."/>
            <person name="van den Brink J."/>
            <person name="Ushinsky S."/>
            <person name="Storms R."/>
            <person name="Powell A.J."/>
            <person name="Paulsen I.T."/>
            <person name="Elbourne L.D.H."/>
            <person name="Baker S.E."/>
            <person name="Magnuson J."/>
            <person name="LaBoissiere S."/>
            <person name="Clutterbuck A.J."/>
            <person name="Martinez D."/>
            <person name="Wogulis M."/>
            <person name="de Leon A.L."/>
            <person name="Rey M.W."/>
            <person name="Tsang A."/>
        </authorList>
    </citation>
    <scope>NUCLEOTIDE SEQUENCE [LARGE SCALE GENOMIC DNA]</scope>
    <source>
        <strain evidence="3">ATCC 42464 / BCRC 31852 / DSM 1799</strain>
    </source>
</reference>
<feature type="compositionally biased region" description="Low complexity" evidence="1">
    <location>
        <begin position="334"/>
        <end position="358"/>
    </location>
</feature>
<feature type="region of interest" description="Disordered" evidence="1">
    <location>
        <begin position="201"/>
        <end position="658"/>
    </location>
</feature>
<feature type="compositionally biased region" description="Low complexity" evidence="1">
    <location>
        <begin position="616"/>
        <end position="633"/>
    </location>
</feature>
<dbReference type="GeneID" id="11510937"/>
<dbReference type="InParanoid" id="G2QK26"/>
<feature type="compositionally biased region" description="Polar residues" evidence="1">
    <location>
        <begin position="1"/>
        <end position="12"/>
    </location>
</feature>
<feature type="region of interest" description="Disordered" evidence="1">
    <location>
        <begin position="1"/>
        <end position="186"/>
    </location>
</feature>
<feature type="compositionally biased region" description="Pro residues" evidence="1">
    <location>
        <begin position="40"/>
        <end position="50"/>
    </location>
</feature>
<feature type="compositionally biased region" description="Basic residues" evidence="1">
    <location>
        <begin position="75"/>
        <end position="84"/>
    </location>
</feature>
<feature type="compositionally biased region" description="Low complexity" evidence="1">
    <location>
        <begin position="455"/>
        <end position="472"/>
    </location>
</feature>
<feature type="compositionally biased region" description="Low complexity" evidence="1">
    <location>
        <begin position="529"/>
        <end position="549"/>
    </location>
</feature>
<feature type="compositionally biased region" description="Pro residues" evidence="1">
    <location>
        <begin position="550"/>
        <end position="559"/>
    </location>
</feature>
<dbReference type="RefSeq" id="XP_003665177.1">
    <property type="nucleotide sequence ID" value="XM_003665129.1"/>
</dbReference>
<evidence type="ECO:0000313" key="3">
    <source>
        <dbReference type="Proteomes" id="UP000007322"/>
    </source>
</evidence>
<feature type="compositionally biased region" description="Low complexity" evidence="1">
    <location>
        <begin position="266"/>
        <end position="279"/>
    </location>
</feature>
<sequence length="680" mass="69214">MAQQQSLSSNNPFRRKAASSAPAAPPAAVPRFADLDESPGPTPGVEPDLPPADLFRHQLQSLSASTEPPPETSFRKPKVVKKVRVQSPPSSPDSSGVPEQFPSASSDEDDSSIGPSDETGNHEDPFDRASSTDSADVSDKGEDDPQPLPTYRTPPNPFEKTLRDLNVGPAGSEKKGPERASGTRGVLDVDAFGRLLLTGQAGGAASSQAASPFITEHDTKHPPAPNSNGATTRDATSAPRSPSSGTLQVAQDTPQLSREALEHAGQSDGSGSVSSVQPSTLPNVQTTPPHPKKKPPPPSSRHGKLINPGPAGAAAESKPTAGGAQGPVTSPGRRATTSLTPASPSSPHSANRSLSSASQEPPAEEASNSVPDREAAGKLLGPEIQPGLNIVIPPRPPTPPNASHATVVTGTQSSRKPAPPPRRQPHVRSGSKTASGAVSAVQHDDPELPVRRSSVDSTKSRSSAAARVGVHAPAPPPPRRPSHASRGSISHAVPPPSPTAPSEDSEPIFLSGGAPIVSSPATVSDDTPDGSGSSTPAPAQPPATAAPGTKPVPPPPPPARNASVRGKRPAASRTVPASPSSSSPDASGLTRRSSGSGNRGKEPPPPPTRHRDRGNSRGSSVEGAAAASGWAESQQPVPDAERSVDSGPAGMESHAGEILADLNALQREVDALRGQVEKAG</sequence>
<dbReference type="OrthoDB" id="428854at2759"/>
<dbReference type="eggNOG" id="ENOG502R2EP">
    <property type="taxonomic scope" value="Eukaryota"/>
</dbReference>
<feature type="compositionally biased region" description="Low complexity" evidence="1">
    <location>
        <begin position="571"/>
        <end position="587"/>
    </location>
</feature>
<evidence type="ECO:0008006" key="4">
    <source>
        <dbReference type="Google" id="ProtNLM"/>
    </source>
</evidence>
<feature type="compositionally biased region" description="Polar residues" evidence="1">
    <location>
        <begin position="226"/>
        <end position="256"/>
    </location>
</feature>
<evidence type="ECO:0000313" key="2">
    <source>
        <dbReference type="EMBL" id="AEO59932.1"/>
    </source>
</evidence>
<gene>
    <name evidence="2" type="ORF">MYCTH_2308630</name>
</gene>
<dbReference type="VEuPathDB" id="FungiDB:MYCTH_2308630"/>
<proteinExistence type="predicted"/>
<protein>
    <recommendedName>
        <fullName evidence="4">DZF domain-containing protein</fullName>
    </recommendedName>
</protein>
<feature type="compositionally biased region" description="Pro residues" evidence="1">
    <location>
        <begin position="146"/>
        <end position="157"/>
    </location>
</feature>
<dbReference type="OMA" id="AFTRMLM"/>
<feature type="compositionally biased region" description="Basic and acidic residues" evidence="1">
    <location>
        <begin position="442"/>
        <end position="454"/>
    </location>
</feature>